<evidence type="ECO:0000256" key="1">
    <source>
        <dbReference type="SAM" id="Phobius"/>
    </source>
</evidence>
<comment type="caution">
    <text evidence="2">The sequence shown here is derived from an EMBL/GenBank/DDBJ whole genome shotgun (WGS) entry which is preliminary data.</text>
</comment>
<evidence type="ECO:0000313" key="2">
    <source>
        <dbReference type="EMBL" id="KAK7253802.1"/>
    </source>
</evidence>
<feature type="transmembrane region" description="Helical" evidence="1">
    <location>
        <begin position="193"/>
        <end position="211"/>
    </location>
</feature>
<keyword evidence="1" id="KW-0472">Membrane</keyword>
<reference evidence="2 3" key="1">
    <citation type="submission" date="2024-03" db="EMBL/GenBank/DDBJ databases">
        <title>Aureococcus anophagefferens CCMP1851 and Kratosvirus quantuckense: Draft genome of a second virus-susceptible host strain in the model system.</title>
        <authorList>
            <person name="Chase E."/>
            <person name="Truchon A.R."/>
            <person name="Schepens W."/>
            <person name="Wilhelm S.W."/>
        </authorList>
    </citation>
    <scope>NUCLEOTIDE SEQUENCE [LARGE SCALE GENOMIC DNA]</scope>
    <source>
        <strain evidence="2 3">CCMP1851</strain>
    </source>
</reference>
<keyword evidence="3" id="KW-1185">Reference proteome</keyword>
<dbReference type="Proteomes" id="UP001363151">
    <property type="component" value="Unassembled WGS sequence"/>
</dbReference>
<name>A0ABR1GCW2_AURAN</name>
<proteinExistence type="predicted"/>
<dbReference type="EMBL" id="JBBJCI010000034">
    <property type="protein sequence ID" value="KAK7253802.1"/>
    <property type="molecule type" value="Genomic_DNA"/>
</dbReference>
<organism evidence="2 3">
    <name type="scientific">Aureococcus anophagefferens</name>
    <name type="common">Harmful bloom alga</name>
    <dbReference type="NCBI Taxonomy" id="44056"/>
    <lineage>
        <taxon>Eukaryota</taxon>
        <taxon>Sar</taxon>
        <taxon>Stramenopiles</taxon>
        <taxon>Ochrophyta</taxon>
        <taxon>Pelagophyceae</taxon>
        <taxon>Pelagomonadales</taxon>
        <taxon>Pelagomonadaceae</taxon>
        <taxon>Aureococcus</taxon>
    </lineage>
</organism>
<keyword evidence="1" id="KW-0812">Transmembrane</keyword>
<keyword evidence="1" id="KW-1133">Transmembrane helix</keyword>
<accession>A0ABR1GCW2</accession>
<feature type="transmembrane region" description="Helical" evidence="1">
    <location>
        <begin position="122"/>
        <end position="143"/>
    </location>
</feature>
<sequence length="232" mass="25331">MTPAAGLETPEVLVQLGAASAVACVYTFICHAFLPRREFHGSPLYNWLSCLPIQLVGFPLVVSLAVGSFDGGAADWVAAPWSAMDGTWERAYLLLMWGYLFKDCALYAVGGGMDAMYWAHHVVCWATVFNFFYTDLCAIFLVGGSAMEFGGASQTLHLIFAESQLMDKVHVTTMTASHVVACGMAVYYLSLPAAPLAARLVFGTVVFGLSFERQKYAMKLHREAADRFAKRA</sequence>
<feature type="transmembrane region" description="Helical" evidence="1">
    <location>
        <begin position="12"/>
        <end position="34"/>
    </location>
</feature>
<evidence type="ECO:0000313" key="3">
    <source>
        <dbReference type="Proteomes" id="UP001363151"/>
    </source>
</evidence>
<evidence type="ECO:0008006" key="4">
    <source>
        <dbReference type="Google" id="ProtNLM"/>
    </source>
</evidence>
<feature type="transmembrane region" description="Helical" evidence="1">
    <location>
        <begin position="46"/>
        <end position="66"/>
    </location>
</feature>
<feature type="transmembrane region" description="Helical" evidence="1">
    <location>
        <begin position="91"/>
        <end position="110"/>
    </location>
</feature>
<gene>
    <name evidence="2" type="ORF">SO694_00002651</name>
</gene>
<protein>
    <recommendedName>
        <fullName evidence="4">TLC domain-containing protein</fullName>
    </recommendedName>
</protein>